<feature type="signal peptide" evidence="1">
    <location>
        <begin position="1"/>
        <end position="16"/>
    </location>
</feature>
<name>A0A2M4DFQ7_ANODA</name>
<evidence type="ECO:0000313" key="2">
    <source>
        <dbReference type="EMBL" id="MBW76422.1"/>
    </source>
</evidence>
<dbReference type="EMBL" id="GGFL01012244">
    <property type="protein sequence ID" value="MBW76422.1"/>
    <property type="molecule type" value="Transcribed_RNA"/>
</dbReference>
<evidence type="ECO:0000256" key="1">
    <source>
        <dbReference type="SAM" id="SignalP"/>
    </source>
</evidence>
<dbReference type="AlphaFoldDB" id="A0A2M4DFQ7"/>
<sequence>MKVLLKCLIAFAACSSFSNPMKPKLRNLPSGVYFSWTSVMMPHVLKWLCTFASSNPLGRFFTIIRDIFFYFLRLTFPE</sequence>
<keyword evidence="1" id="KW-0732">Signal</keyword>
<feature type="chain" id="PRO_5014746946" evidence="1">
    <location>
        <begin position="17"/>
        <end position="78"/>
    </location>
</feature>
<proteinExistence type="predicted"/>
<organism evidence="2">
    <name type="scientific">Anopheles darlingi</name>
    <name type="common">Mosquito</name>
    <dbReference type="NCBI Taxonomy" id="43151"/>
    <lineage>
        <taxon>Eukaryota</taxon>
        <taxon>Metazoa</taxon>
        <taxon>Ecdysozoa</taxon>
        <taxon>Arthropoda</taxon>
        <taxon>Hexapoda</taxon>
        <taxon>Insecta</taxon>
        <taxon>Pterygota</taxon>
        <taxon>Neoptera</taxon>
        <taxon>Endopterygota</taxon>
        <taxon>Diptera</taxon>
        <taxon>Nematocera</taxon>
        <taxon>Culicoidea</taxon>
        <taxon>Culicidae</taxon>
        <taxon>Anophelinae</taxon>
        <taxon>Anopheles</taxon>
    </lineage>
</organism>
<accession>A0A2M4DFQ7</accession>
<reference evidence="2" key="1">
    <citation type="submission" date="2018-01" db="EMBL/GenBank/DDBJ databases">
        <title>An insight into the sialome of Amazonian anophelines.</title>
        <authorList>
            <person name="Ribeiro J.M."/>
            <person name="Scarpassa V."/>
            <person name="Calvo E."/>
        </authorList>
    </citation>
    <scope>NUCLEOTIDE SEQUENCE</scope>
</reference>
<protein>
    <submittedName>
        <fullName evidence="2">Putative secreted protein</fullName>
    </submittedName>
</protein>